<accession>A0ABM1RZV5</accession>
<feature type="non-terminal residue" evidence="2">
    <location>
        <position position="1"/>
    </location>
</feature>
<dbReference type="RefSeq" id="XP_022236910.1">
    <property type="nucleotide sequence ID" value="XM_022381202.1"/>
</dbReference>
<organism evidence="1 2">
    <name type="scientific">Limulus polyphemus</name>
    <name type="common">Atlantic horseshoe crab</name>
    <dbReference type="NCBI Taxonomy" id="6850"/>
    <lineage>
        <taxon>Eukaryota</taxon>
        <taxon>Metazoa</taxon>
        <taxon>Ecdysozoa</taxon>
        <taxon>Arthropoda</taxon>
        <taxon>Chelicerata</taxon>
        <taxon>Merostomata</taxon>
        <taxon>Xiphosura</taxon>
        <taxon>Limulidae</taxon>
        <taxon>Limulus</taxon>
    </lineage>
</organism>
<sequence>ERQRFAAARNYSFEELSQGMKNGVVTVVLLLPGFQASQRPPYDEVQFRVVVVELLGKLMNTIMERKKNVSSNDPTFKTQFESQDYSADNVVYVRPTPKTVGKTLTISFLVENITEE</sequence>
<dbReference type="GeneID" id="111084499"/>
<keyword evidence="1" id="KW-1185">Reference proteome</keyword>
<name>A0ABM1RZV5_LIMPO</name>
<evidence type="ECO:0000313" key="1">
    <source>
        <dbReference type="Proteomes" id="UP000694941"/>
    </source>
</evidence>
<feature type="non-terminal residue" evidence="2">
    <location>
        <position position="116"/>
    </location>
</feature>
<protein>
    <submittedName>
        <fullName evidence="2">Uncharacterized protein LOC111084499</fullName>
    </submittedName>
</protein>
<evidence type="ECO:0000313" key="2">
    <source>
        <dbReference type="RefSeq" id="XP_022236910.1"/>
    </source>
</evidence>
<reference evidence="2" key="1">
    <citation type="submission" date="2025-08" db="UniProtKB">
        <authorList>
            <consortium name="RefSeq"/>
        </authorList>
    </citation>
    <scope>IDENTIFICATION</scope>
    <source>
        <tissue evidence="2">Muscle</tissue>
    </source>
</reference>
<dbReference type="Proteomes" id="UP000694941">
    <property type="component" value="Unplaced"/>
</dbReference>
<proteinExistence type="predicted"/>
<gene>
    <name evidence="2" type="primary">LOC111084499</name>
</gene>